<dbReference type="EMBL" id="AP005895">
    <property type="protein sequence ID" value="BAC84647.1"/>
    <property type="molecule type" value="Genomic_DNA"/>
</dbReference>
<reference evidence="2" key="1">
    <citation type="journal article" date="2005" name="Nature">
        <title>The map-based sequence of the rice genome.</title>
        <authorList>
            <consortium name="International rice genome sequencing project (IRGSP)"/>
            <person name="Matsumoto T."/>
            <person name="Wu J."/>
            <person name="Kanamori H."/>
            <person name="Katayose Y."/>
            <person name="Fujisawa M."/>
            <person name="Namiki N."/>
            <person name="Mizuno H."/>
            <person name="Yamamoto K."/>
            <person name="Antonio B.A."/>
            <person name="Baba T."/>
            <person name="Sakata K."/>
            <person name="Nagamura Y."/>
            <person name="Aoki H."/>
            <person name="Arikawa K."/>
            <person name="Arita K."/>
            <person name="Bito T."/>
            <person name="Chiden Y."/>
            <person name="Fujitsuka N."/>
            <person name="Fukunaka R."/>
            <person name="Hamada M."/>
            <person name="Harada C."/>
            <person name="Hayashi A."/>
            <person name="Hijishita S."/>
            <person name="Honda M."/>
            <person name="Hosokawa S."/>
            <person name="Ichikawa Y."/>
            <person name="Idonuma A."/>
            <person name="Iijima M."/>
            <person name="Ikeda M."/>
            <person name="Ikeno M."/>
            <person name="Ito K."/>
            <person name="Ito S."/>
            <person name="Ito T."/>
            <person name="Ito Y."/>
            <person name="Ito Y."/>
            <person name="Iwabuchi A."/>
            <person name="Kamiya K."/>
            <person name="Karasawa W."/>
            <person name="Kurita K."/>
            <person name="Katagiri S."/>
            <person name="Kikuta A."/>
            <person name="Kobayashi H."/>
            <person name="Kobayashi N."/>
            <person name="Machita K."/>
            <person name="Maehara T."/>
            <person name="Masukawa M."/>
            <person name="Mizubayashi T."/>
            <person name="Mukai Y."/>
            <person name="Nagasaki H."/>
            <person name="Nagata Y."/>
            <person name="Naito S."/>
            <person name="Nakashima M."/>
            <person name="Nakama Y."/>
            <person name="Nakamichi Y."/>
            <person name="Nakamura M."/>
            <person name="Meguro A."/>
            <person name="Negishi M."/>
            <person name="Ohta I."/>
            <person name="Ohta T."/>
            <person name="Okamoto M."/>
            <person name="Ono N."/>
            <person name="Saji S."/>
            <person name="Sakaguchi M."/>
            <person name="Sakai K."/>
            <person name="Shibata M."/>
            <person name="Shimokawa T."/>
            <person name="Song J."/>
            <person name="Takazaki Y."/>
            <person name="Terasawa K."/>
            <person name="Tsugane M."/>
            <person name="Tsuji K."/>
            <person name="Ueda S."/>
            <person name="Waki K."/>
            <person name="Yamagata H."/>
            <person name="Yamamoto M."/>
            <person name="Yamamoto S."/>
            <person name="Yamane H."/>
            <person name="Yoshiki S."/>
            <person name="Yoshihara R."/>
            <person name="Yukawa K."/>
            <person name="Zhong H."/>
            <person name="Yano M."/>
            <person name="Yuan Q."/>
            <person name="Ouyang S."/>
            <person name="Liu J."/>
            <person name="Jones K.M."/>
            <person name="Gansberger K."/>
            <person name="Moffat K."/>
            <person name="Hill J."/>
            <person name="Bera J."/>
            <person name="Fadrosh D."/>
            <person name="Jin S."/>
            <person name="Johri S."/>
            <person name="Kim M."/>
            <person name="Overton L."/>
            <person name="Reardon M."/>
            <person name="Tsitrin T."/>
            <person name="Vuong H."/>
            <person name="Weaver B."/>
            <person name="Ciecko A."/>
            <person name="Tallon L."/>
            <person name="Jackson J."/>
            <person name="Pai G."/>
            <person name="Aken S.V."/>
            <person name="Utterback T."/>
            <person name="Reidmuller S."/>
            <person name="Feldblyum T."/>
            <person name="Hsiao J."/>
            <person name="Zismann V."/>
            <person name="Iobst S."/>
            <person name="de Vazeille A.R."/>
            <person name="Buell C.R."/>
            <person name="Ying K."/>
            <person name="Li Y."/>
            <person name="Lu T."/>
            <person name="Huang Y."/>
            <person name="Zhao Q."/>
            <person name="Feng Q."/>
            <person name="Zhang L."/>
            <person name="Zhu J."/>
            <person name="Weng Q."/>
            <person name="Mu J."/>
            <person name="Lu Y."/>
            <person name="Fan D."/>
            <person name="Liu Y."/>
            <person name="Guan J."/>
            <person name="Zhang Y."/>
            <person name="Yu S."/>
            <person name="Liu X."/>
            <person name="Zhang Y."/>
            <person name="Hong G."/>
            <person name="Han B."/>
            <person name="Choisne N."/>
            <person name="Demange N."/>
            <person name="Orjeda G."/>
            <person name="Samain S."/>
            <person name="Cattolico L."/>
            <person name="Pelletier E."/>
            <person name="Couloux A."/>
            <person name="Segurens B."/>
            <person name="Wincker P."/>
            <person name="D'Hont A."/>
            <person name="Scarpelli C."/>
            <person name="Weissenbach J."/>
            <person name="Salanoubat M."/>
            <person name="Quetier F."/>
            <person name="Yu Y."/>
            <person name="Kim H.R."/>
            <person name="Rambo T."/>
            <person name="Currie J."/>
            <person name="Collura K."/>
            <person name="Luo M."/>
            <person name="Yang T."/>
            <person name="Ammiraju J.S.S."/>
            <person name="Engler F."/>
            <person name="Soderlund C."/>
            <person name="Wing R.A."/>
            <person name="Palmer L.E."/>
            <person name="de la Bastide M."/>
            <person name="Spiegel L."/>
            <person name="Nascimento L."/>
            <person name="Zutavern T."/>
            <person name="O'Shaughnessy A."/>
            <person name="Dike S."/>
            <person name="Dedhia N."/>
            <person name="Preston R."/>
            <person name="Balija V."/>
            <person name="McCombie W.R."/>
            <person name="Chow T."/>
            <person name="Chen H."/>
            <person name="Chung M."/>
            <person name="Chen C."/>
            <person name="Shaw J."/>
            <person name="Wu H."/>
            <person name="Hsiao K."/>
            <person name="Chao Y."/>
            <person name="Chu M."/>
            <person name="Cheng C."/>
            <person name="Hour A."/>
            <person name="Lee P."/>
            <person name="Lin S."/>
            <person name="Lin Y."/>
            <person name="Liou J."/>
            <person name="Liu S."/>
            <person name="Hsing Y."/>
            <person name="Raghuvanshi S."/>
            <person name="Mohanty A."/>
            <person name="Bharti A.K."/>
            <person name="Gaur A."/>
            <person name="Gupta V."/>
            <person name="Kumar D."/>
            <person name="Ravi V."/>
            <person name="Vij S."/>
            <person name="Kapur A."/>
            <person name="Khurana P."/>
            <person name="Khurana P."/>
            <person name="Khurana J.P."/>
            <person name="Tyagi A.K."/>
            <person name="Gaikwad K."/>
            <person name="Singh A."/>
            <person name="Dalal V."/>
            <person name="Srivastava S."/>
            <person name="Dixit A."/>
            <person name="Pal A.K."/>
            <person name="Ghazi I.A."/>
            <person name="Yadav M."/>
            <person name="Pandit A."/>
            <person name="Bhargava A."/>
            <person name="Sureshbabu K."/>
            <person name="Batra K."/>
            <person name="Sharma T.R."/>
            <person name="Mohapatra T."/>
            <person name="Singh N.K."/>
            <person name="Messing J."/>
            <person name="Nelson A.B."/>
            <person name="Fuks G."/>
            <person name="Kavchok S."/>
            <person name="Keizer G."/>
            <person name="Linton E."/>
            <person name="Llaca V."/>
            <person name="Song R."/>
            <person name="Tanyolac B."/>
            <person name="Young S."/>
            <person name="Ho-Il K."/>
            <person name="Hahn J.H."/>
            <person name="Sangsakoo G."/>
            <person name="Vanavichit A."/>
            <person name="de Mattos Luiz.A.T."/>
            <person name="Zimmer P.D."/>
            <person name="Malone G."/>
            <person name="Dellagostin O."/>
            <person name="de Oliveira A.C."/>
            <person name="Bevan M."/>
            <person name="Bancroft I."/>
            <person name="Minx P."/>
            <person name="Cordum H."/>
            <person name="Wilson R."/>
            <person name="Cheng Z."/>
            <person name="Jin W."/>
            <person name="Jiang J."/>
            <person name="Leong S.A."/>
            <person name="Iwama H."/>
            <person name="Gojobori T."/>
            <person name="Itoh T."/>
            <person name="Niimura Y."/>
            <person name="Fujii Y."/>
            <person name="Habara T."/>
            <person name="Sakai H."/>
            <person name="Sato Y."/>
            <person name="Wilson G."/>
            <person name="Kumar K."/>
            <person name="McCouch S."/>
            <person name="Juretic N."/>
            <person name="Hoen D."/>
            <person name="Wright S."/>
            <person name="Bruskiewich R."/>
            <person name="Bureau T."/>
            <person name="Miyao A."/>
            <person name="Hirochika H."/>
            <person name="Nishikawa T."/>
            <person name="Kadowaki K."/>
            <person name="Sugiura M."/>
            <person name="Burr B."/>
            <person name="Sasaki T."/>
        </authorList>
    </citation>
    <scope>NUCLEOTIDE SEQUENCE [LARGE SCALE GENOMIC DNA]</scope>
    <source>
        <strain evidence="2">cv. Nipponbare</strain>
    </source>
</reference>
<accession>Q6YTX0</accession>
<dbReference type="Proteomes" id="UP000000763">
    <property type="component" value="Chromosome 7"/>
</dbReference>
<proteinExistence type="predicted"/>
<dbReference type="AlphaFoldDB" id="Q6YTX0"/>
<evidence type="ECO:0000313" key="2">
    <source>
        <dbReference type="Proteomes" id="UP000000763"/>
    </source>
</evidence>
<sequence length="63" mass="7186">MDSHSMCPFCAQEEETANHILIDCVFARQKERNARAFDGILSHVPAVVERIVQQEQQLVEAMD</sequence>
<evidence type="ECO:0000313" key="1">
    <source>
        <dbReference type="EMBL" id="BAC84647.1"/>
    </source>
</evidence>
<gene>
    <name evidence="1" type="primary">OSJNBb0018L13.19</name>
</gene>
<reference evidence="2" key="2">
    <citation type="journal article" date="2008" name="Nucleic Acids Res.">
        <title>The rice annotation project database (RAP-DB): 2008 update.</title>
        <authorList>
            <consortium name="The rice annotation project (RAP)"/>
        </authorList>
    </citation>
    <scope>GENOME REANNOTATION</scope>
    <source>
        <strain evidence="2">cv. Nipponbare</strain>
    </source>
</reference>
<protein>
    <recommendedName>
        <fullName evidence="3">Reverse transcriptase zinc-binding domain-containing protein</fullName>
    </recommendedName>
</protein>
<name>Q6YTX0_ORYSJ</name>
<organism evidence="1 2">
    <name type="scientific">Oryza sativa subsp. japonica</name>
    <name type="common">Rice</name>
    <dbReference type="NCBI Taxonomy" id="39947"/>
    <lineage>
        <taxon>Eukaryota</taxon>
        <taxon>Viridiplantae</taxon>
        <taxon>Streptophyta</taxon>
        <taxon>Embryophyta</taxon>
        <taxon>Tracheophyta</taxon>
        <taxon>Spermatophyta</taxon>
        <taxon>Magnoliopsida</taxon>
        <taxon>Liliopsida</taxon>
        <taxon>Poales</taxon>
        <taxon>Poaceae</taxon>
        <taxon>BOP clade</taxon>
        <taxon>Oryzoideae</taxon>
        <taxon>Oryzeae</taxon>
        <taxon>Oryzinae</taxon>
        <taxon>Oryza</taxon>
        <taxon>Oryza sativa</taxon>
    </lineage>
</organism>
<evidence type="ECO:0008006" key="3">
    <source>
        <dbReference type="Google" id="ProtNLM"/>
    </source>
</evidence>